<name>A0A9W6GEW8_9BACT</name>
<dbReference type="EMBL" id="BSDX01000001">
    <property type="protein sequence ID" value="GLI52567.1"/>
    <property type="molecule type" value="Genomic_DNA"/>
</dbReference>
<evidence type="ECO:0000256" key="3">
    <source>
        <dbReference type="ARBA" id="ARBA00022839"/>
    </source>
</evidence>
<dbReference type="Proteomes" id="UP001144297">
    <property type="component" value="Unassembled WGS sequence"/>
</dbReference>
<protein>
    <submittedName>
        <fullName evidence="7">DNA polymerase III subunit epsilon</fullName>
    </submittedName>
</protein>
<accession>A0A9W6GEW8</accession>
<dbReference type="InterPro" id="IPR006054">
    <property type="entry name" value="DnaQ"/>
</dbReference>
<dbReference type="NCBIfam" id="TIGR00573">
    <property type="entry name" value="dnaq"/>
    <property type="match status" value="1"/>
</dbReference>
<dbReference type="CDD" id="cd06127">
    <property type="entry name" value="DEDDh"/>
    <property type="match status" value="1"/>
</dbReference>
<dbReference type="PANTHER" id="PTHR30231:SF4">
    <property type="entry name" value="PROTEIN NEN2"/>
    <property type="match status" value="1"/>
</dbReference>
<dbReference type="SMART" id="SM00479">
    <property type="entry name" value="EXOIII"/>
    <property type="match status" value="1"/>
</dbReference>
<dbReference type="Pfam" id="PF00929">
    <property type="entry name" value="RNase_T"/>
    <property type="match status" value="1"/>
</dbReference>
<comment type="caution">
    <text evidence="7">The sequence shown here is derived from an EMBL/GenBank/DDBJ whole genome shotgun (WGS) entry which is preliminary data.</text>
</comment>
<dbReference type="GO" id="GO:0005829">
    <property type="term" value="C:cytosol"/>
    <property type="evidence" value="ECO:0007669"/>
    <property type="project" value="TreeGrafter"/>
</dbReference>
<dbReference type="Gene3D" id="3.30.420.10">
    <property type="entry name" value="Ribonuclease H-like superfamily/Ribonuclease H"/>
    <property type="match status" value="1"/>
</dbReference>
<keyword evidence="3" id="KW-0269">Exonuclease</keyword>
<gene>
    <name evidence="7" type="ORF">TISLANDTSLP1_02600</name>
</gene>
<dbReference type="GO" id="GO:0008408">
    <property type="term" value="F:3'-5' exonuclease activity"/>
    <property type="evidence" value="ECO:0007669"/>
    <property type="project" value="TreeGrafter"/>
</dbReference>
<organism evidence="7 8">
    <name type="scientific">Thermodesulfovibrio yellowstonii</name>
    <dbReference type="NCBI Taxonomy" id="28262"/>
    <lineage>
        <taxon>Bacteria</taxon>
        <taxon>Pseudomonadati</taxon>
        <taxon>Nitrospirota</taxon>
        <taxon>Thermodesulfovibrionia</taxon>
        <taxon>Thermodesulfovibrionales</taxon>
        <taxon>Thermodesulfovibrionaceae</taxon>
        <taxon>Thermodesulfovibrio</taxon>
    </lineage>
</organism>
<evidence type="ECO:0000313" key="7">
    <source>
        <dbReference type="EMBL" id="GLI52567.1"/>
    </source>
</evidence>
<comment type="function">
    <text evidence="4">DNA polymerase III is a complex, multichain enzyme responsible for most of the replicative synthesis in bacteria. The epsilon subunit contain the editing function and is a proofreading 3'-5' exonuclease.</text>
</comment>
<sequence>MFKFFRKNRIESEIFRNKEFVVIDTELTGLDEKNDSIISIGAITMRERSILIGDIFYRILNPQCKPKDKAVLIHKLTSTELEQCPDIKLILKEFIDFIKNRPIVGHFIEIDIKFLRKETSKWLNTGFTPEAIDTYIIFNWLIERGIISKKFKGAKSLPEIAEAFDIKVDMLHDALYDAFITAQIFQREIIMVQKINASWFDLLKKIGKPTVSGYMFGKYEKNYQF</sequence>
<dbReference type="InterPro" id="IPR036397">
    <property type="entry name" value="RNaseH_sf"/>
</dbReference>
<dbReference type="PANTHER" id="PTHR30231">
    <property type="entry name" value="DNA POLYMERASE III SUBUNIT EPSILON"/>
    <property type="match status" value="1"/>
</dbReference>
<keyword evidence="8" id="KW-1185">Reference proteome</keyword>
<dbReference type="GO" id="GO:0003677">
    <property type="term" value="F:DNA binding"/>
    <property type="evidence" value="ECO:0007669"/>
    <property type="project" value="InterPro"/>
</dbReference>
<evidence type="ECO:0000313" key="8">
    <source>
        <dbReference type="Proteomes" id="UP001144297"/>
    </source>
</evidence>
<feature type="domain" description="Exonuclease" evidence="6">
    <location>
        <begin position="19"/>
        <end position="194"/>
    </location>
</feature>
<keyword evidence="2" id="KW-0378">Hydrolase</keyword>
<dbReference type="InterPro" id="IPR013520">
    <property type="entry name" value="Ribonucl_H"/>
</dbReference>
<evidence type="ECO:0000259" key="6">
    <source>
        <dbReference type="SMART" id="SM00479"/>
    </source>
</evidence>
<dbReference type="InterPro" id="IPR012337">
    <property type="entry name" value="RNaseH-like_sf"/>
</dbReference>
<dbReference type="GO" id="GO:0006260">
    <property type="term" value="P:DNA replication"/>
    <property type="evidence" value="ECO:0007669"/>
    <property type="project" value="InterPro"/>
</dbReference>
<comment type="subunit">
    <text evidence="5">DNA polymerase III contains a core (composed of alpha, epsilon and theta chains) that associates with a tau subunit. This core dimerizes to form the POLIII' complex. PolIII' associates with the gamma complex (composed of gamma, delta, delta', psi and chi chains) and with the beta chain to form the complete DNA polymerase III complex.</text>
</comment>
<dbReference type="FunFam" id="3.30.420.10:FF:000045">
    <property type="entry name" value="3'-5' exonuclease DinG"/>
    <property type="match status" value="1"/>
</dbReference>
<evidence type="ECO:0000256" key="5">
    <source>
        <dbReference type="ARBA" id="ARBA00026073"/>
    </source>
</evidence>
<dbReference type="SUPFAM" id="SSF53098">
    <property type="entry name" value="Ribonuclease H-like"/>
    <property type="match status" value="1"/>
</dbReference>
<dbReference type="AlphaFoldDB" id="A0A9W6GEW8"/>
<keyword evidence="1" id="KW-0540">Nuclease</keyword>
<proteinExistence type="predicted"/>
<reference evidence="7" key="1">
    <citation type="submission" date="2022-12" db="EMBL/GenBank/DDBJ databases">
        <title>Reference genome sequencing for broad-spectrum identification of bacterial and archaeal isolates by mass spectrometry.</title>
        <authorList>
            <person name="Sekiguchi Y."/>
            <person name="Tourlousse D.M."/>
        </authorList>
    </citation>
    <scope>NUCLEOTIDE SEQUENCE</scope>
    <source>
        <strain evidence="7">TSL-P1</strain>
    </source>
</reference>
<evidence type="ECO:0000256" key="4">
    <source>
        <dbReference type="ARBA" id="ARBA00025483"/>
    </source>
</evidence>
<dbReference type="GO" id="GO:0003887">
    <property type="term" value="F:DNA-directed DNA polymerase activity"/>
    <property type="evidence" value="ECO:0007669"/>
    <property type="project" value="InterPro"/>
</dbReference>
<evidence type="ECO:0000256" key="2">
    <source>
        <dbReference type="ARBA" id="ARBA00022801"/>
    </source>
</evidence>
<evidence type="ECO:0000256" key="1">
    <source>
        <dbReference type="ARBA" id="ARBA00022722"/>
    </source>
</evidence>